<sequence>MTYDELRARLLSLPGATQDWLTYTLSYSDDGRPIPTSYCLVKHDDEDWAVFQGDERGGTFPATREDGETPLTFRSESSACEWIWQEILWWREFEERRAAR</sequence>
<protein>
    <recommendedName>
        <fullName evidence="3">Immunity protein 53</fullName>
    </recommendedName>
</protein>
<keyword evidence="2" id="KW-1185">Reference proteome</keyword>
<dbReference type="EMBL" id="CP119108">
    <property type="protein sequence ID" value="WEG09293.1"/>
    <property type="molecule type" value="Genomic_DNA"/>
</dbReference>
<dbReference type="RefSeq" id="WP_275278617.1">
    <property type="nucleotide sequence ID" value="NZ_CP119108.1"/>
</dbReference>
<reference evidence="1 2" key="1">
    <citation type="submission" date="2023-03" db="EMBL/GenBank/DDBJ databases">
        <title>Genome sequence of Microbacterium sp. KACC 23027.</title>
        <authorList>
            <person name="Kim S."/>
            <person name="Heo J."/>
            <person name="Kwon S.-W."/>
        </authorList>
    </citation>
    <scope>NUCLEOTIDE SEQUENCE [LARGE SCALE GENOMIC DNA]</scope>
    <source>
        <strain evidence="1 2">KACC 23027</strain>
    </source>
</reference>
<dbReference type="Proteomes" id="UP001214553">
    <property type="component" value="Chromosome"/>
</dbReference>
<organism evidence="1 2">
    <name type="scientific">Microbacterium horticulturae</name>
    <dbReference type="NCBI Taxonomy" id="3028316"/>
    <lineage>
        <taxon>Bacteria</taxon>
        <taxon>Bacillati</taxon>
        <taxon>Actinomycetota</taxon>
        <taxon>Actinomycetes</taxon>
        <taxon>Micrococcales</taxon>
        <taxon>Microbacteriaceae</taxon>
        <taxon>Microbacterium</taxon>
    </lineage>
</organism>
<accession>A0ABY8BYP3</accession>
<gene>
    <name evidence="1" type="ORF">PU630_01650</name>
</gene>
<proteinExistence type="predicted"/>
<name>A0ABY8BYP3_9MICO</name>
<evidence type="ECO:0000313" key="2">
    <source>
        <dbReference type="Proteomes" id="UP001214553"/>
    </source>
</evidence>
<evidence type="ECO:0000313" key="1">
    <source>
        <dbReference type="EMBL" id="WEG09293.1"/>
    </source>
</evidence>
<evidence type="ECO:0008006" key="3">
    <source>
        <dbReference type="Google" id="ProtNLM"/>
    </source>
</evidence>